<gene>
    <name evidence="9" type="ORF">ACELLULO517_05870</name>
</gene>
<dbReference type="Proteomes" id="UP000721844">
    <property type="component" value="Unassembled WGS sequence"/>
</dbReference>
<dbReference type="InterPro" id="IPR013766">
    <property type="entry name" value="Thioredoxin_domain"/>
</dbReference>
<protein>
    <submittedName>
        <fullName evidence="9">Peroxiredoxin</fullName>
    </submittedName>
</protein>
<dbReference type="GO" id="GO:0005829">
    <property type="term" value="C:cytosol"/>
    <property type="evidence" value="ECO:0007669"/>
    <property type="project" value="TreeGrafter"/>
</dbReference>
<dbReference type="SUPFAM" id="SSF52833">
    <property type="entry name" value="Thioredoxin-like"/>
    <property type="match status" value="1"/>
</dbReference>
<dbReference type="CDD" id="cd03016">
    <property type="entry name" value="PRX_1cys"/>
    <property type="match status" value="1"/>
</dbReference>
<evidence type="ECO:0000256" key="3">
    <source>
        <dbReference type="ARBA" id="ARBA00022862"/>
    </source>
</evidence>
<accession>A0A964E3D8</accession>
<evidence type="ECO:0000259" key="8">
    <source>
        <dbReference type="PROSITE" id="PS51352"/>
    </source>
</evidence>
<dbReference type="FunFam" id="3.40.30.10:FF:000011">
    <property type="entry name" value="Peroxiredoxin PRX1"/>
    <property type="match status" value="1"/>
</dbReference>
<dbReference type="GO" id="GO:0045454">
    <property type="term" value="P:cell redox homeostasis"/>
    <property type="evidence" value="ECO:0007669"/>
    <property type="project" value="TreeGrafter"/>
</dbReference>
<dbReference type="Pfam" id="PF00578">
    <property type="entry name" value="AhpC-TSA"/>
    <property type="match status" value="1"/>
</dbReference>
<evidence type="ECO:0000256" key="5">
    <source>
        <dbReference type="ARBA" id="ARBA00023284"/>
    </source>
</evidence>
<dbReference type="Gene3D" id="3.30.1020.10">
    <property type="entry name" value="Antioxidant, Horf6, Chain A, domain2"/>
    <property type="match status" value="1"/>
</dbReference>
<dbReference type="InterPro" id="IPR045020">
    <property type="entry name" value="PRX_1cys"/>
</dbReference>
<keyword evidence="10" id="KW-1185">Reference proteome</keyword>
<dbReference type="InterPro" id="IPR024706">
    <property type="entry name" value="Peroxiredoxin_AhpC-typ"/>
</dbReference>
<comment type="caution">
    <text evidence="9">The sequence shown here is derived from an EMBL/GenBank/DDBJ whole genome shotgun (WGS) entry which is preliminary data.</text>
</comment>
<keyword evidence="4" id="KW-0560">Oxidoreductase</keyword>
<evidence type="ECO:0000256" key="7">
    <source>
        <dbReference type="PIRSR" id="PIRSR000239-1"/>
    </source>
</evidence>
<organism evidence="9 10">
    <name type="scientific">Acidisoma cellulosilyticum</name>
    <dbReference type="NCBI Taxonomy" id="2802395"/>
    <lineage>
        <taxon>Bacteria</taxon>
        <taxon>Pseudomonadati</taxon>
        <taxon>Pseudomonadota</taxon>
        <taxon>Alphaproteobacteria</taxon>
        <taxon>Acetobacterales</taxon>
        <taxon>Acidocellaceae</taxon>
        <taxon>Acidisoma</taxon>
    </lineage>
</organism>
<dbReference type="PIRSF" id="PIRSF000239">
    <property type="entry name" value="AHPC"/>
    <property type="match status" value="1"/>
</dbReference>
<evidence type="ECO:0000256" key="2">
    <source>
        <dbReference type="ARBA" id="ARBA00022559"/>
    </source>
</evidence>
<dbReference type="NCBIfam" id="NF009668">
    <property type="entry name" value="PRK13189.1"/>
    <property type="match status" value="1"/>
</dbReference>
<evidence type="ECO:0000256" key="4">
    <source>
        <dbReference type="ARBA" id="ARBA00023002"/>
    </source>
</evidence>
<keyword evidence="2" id="KW-0575">Peroxidase</keyword>
<dbReference type="FunFam" id="3.30.1020.10:FF:000001">
    <property type="entry name" value="1-Cys peroxiredoxin"/>
    <property type="match status" value="1"/>
</dbReference>
<evidence type="ECO:0000313" key="9">
    <source>
        <dbReference type="EMBL" id="MCB8879753.1"/>
    </source>
</evidence>
<dbReference type="InterPro" id="IPR019479">
    <property type="entry name" value="Peroxiredoxin_C"/>
</dbReference>
<evidence type="ECO:0000313" key="10">
    <source>
        <dbReference type="Proteomes" id="UP000721844"/>
    </source>
</evidence>
<dbReference type="RefSeq" id="WP_227306373.1">
    <property type="nucleotide sequence ID" value="NZ_JAESVA010000002.1"/>
</dbReference>
<comment type="similarity">
    <text evidence="1">Belongs to the peroxiredoxin family. AhpC/Prx1 subfamily.</text>
</comment>
<dbReference type="Gene3D" id="3.40.30.10">
    <property type="entry name" value="Glutaredoxin"/>
    <property type="match status" value="1"/>
</dbReference>
<dbReference type="InterPro" id="IPR000866">
    <property type="entry name" value="AhpC/TSA"/>
</dbReference>
<evidence type="ECO:0000256" key="1">
    <source>
        <dbReference type="ARBA" id="ARBA00009796"/>
    </source>
</evidence>
<proteinExistence type="inferred from homology"/>
<name>A0A964E3D8_9PROT</name>
<dbReference type="InterPro" id="IPR036249">
    <property type="entry name" value="Thioredoxin-like_sf"/>
</dbReference>
<dbReference type="GO" id="GO:0051920">
    <property type="term" value="F:peroxiredoxin activity"/>
    <property type="evidence" value="ECO:0007669"/>
    <property type="project" value="InterPro"/>
</dbReference>
<feature type="active site" description="Cysteine sulfenic acid (-SOH) intermediate; for peroxidase activity" evidence="7">
    <location>
        <position position="45"/>
    </location>
</feature>
<reference evidence="9 10" key="1">
    <citation type="journal article" date="2021" name="Microorganisms">
        <title>Acidisoma silvae sp. nov. and Acidisomacellulosilytica sp. nov., Two Acidophilic Bacteria Isolated from Decaying Wood, Hydrolyzing Cellulose and Producing Poly-3-hydroxybutyrate.</title>
        <authorList>
            <person name="Mieszkin S."/>
            <person name="Pouder E."/>
            <person name="Uroz S."/>
            <person name="Simon-Colin C."/>
            <person name="Alain K."/>
        </authorList>
    </citation>
    <scope>NUCLEOTIDE SEQUENCE [LARGE SCALE GENOMIC DNA]</scope>
    <source>
        <strain evidence="9 10">HW T5.17</strain>
    </source>
</reference>
<dbReference type="PANTHER" id="PTHR43503">
    <property type="entry name" value="MCG48959-RELATED"/>
    <property type="match status" value="1"/>
</dbReference>
<sequence>MTIQLGQIAPDFEQDSSQGRIGLYDYLGSSWGILFSHPKDFTPVCTTELAAVARLAPEWEKRNVKPIGLSVDSPENHAGWAKDIEETQGATVNFPVIADKDRTVSTLYGMIHPEADPSVTVRSVFIIDPNKKVRLSITYPPSTGRNFNEILRVVDSLQLTDTNKVATPANWQPGEHVIIVPSLSDEDARARFPQGWKTLRPYLRVVDLNAPAKAAE</sequence>
<keyword evidence="3" id="KW-0049">Antioxidant</keyword>
<dbReference type="AlphaFoldDB" id="A0A964E3D8"/>
<dbReference type="PROSITE" id="PS51352">
    <property type="entry name" value="THIOREDOXIN_2"/>
    <property type="match status" value="1"/>
</dbReference>
<dbReference type="PANTHER" id="PTHR43503:SF4">
    <property type="entry name" value="PEROXIREDOXIN-6"/>
    <property type="match status" value="1"/>
</dbReference>
<evidence type="ECO:0000256" key="6">
    <source>
        <dbReference type="ARBA" id="ARBA00025719"/>
    </source>
</evidence>
<comment type="similarity">
    <text evidence="6">Belongs to the peroxiredoxin family. Prx6 subfamily.</text>
</comment>
<feature type="domain" description="Thioredoxin" evidence="8">
    <location>
        <begin position="3"/>
        <end position="159"/>
    </location>
</feature>
<dbReference type="Pfam" id="PF10417">
    <property type="entry name" value="1-cysPrx_C"/>
    <property type="match status" value="1"/>
</dbReference>
<keyword evidence="5" id="KW-0676">Redox-active center</keyword>
<dbReference type="EMBL" id="JAESVA010000002">
    <property type="protein sequence ID" value="MCB8879753.1"/>
    <property type="molecule type" value="Genomic_DNA"/>
</dbReference>